<dbReference type="Proteomes" id="UP000178449">
    <property type="component" value="Unassembled WGS sequence"/>
</dbReference>
<name>A0A1F6GER0_9PROT</name>
<accession>A0A1F6GER0</accession>
<gene>
    <name evidence="1" type="ORF">A2527_03140</name>
</gene>
<comment type="caution">
    <text evidence="1">The sequence shown here is derived from an EMBL/GenBank/DDBJ whole genome shotgun (WGS) entry which is preliminary data.</text>
</comment>
<proteinExistence type="predicted"/>
<evidence type="ECO:0000313" key="1">
    <source>
        <dbReference type="EMBL" id="OGG96568.1"/>
    </source>
</evidence>
<sequence>MLHFNQKNIKARFMQLDSLRRQKVASKKQRTMQTKEPQLVLIGIRRKGQKGFTLVKTQLSRPK</sequence>
<dbReference type="AlphaFoldDB" id="A0A1F6GER0"/>
<reference evidence="1 2" key="1">
    <citation type="journal article" date="2016" name="Nat. Commun.">
        <title>Thousands of microbial genomes shed light on interconnected biogeochemical processes in an aquifer system.</title>
        <authorList>
            <person name="Anantharaman K."/>
            <person name="Brown C.T."/>
            <person name="Hug L.A."/>
            <person name="Sharon I."/>
            <person name="Castelle C.J."/>
            <person name="Probst A.J."/>
            <person name="Thomas B.C."/>
            <person name="Singh A."/>
            <person name="Wilkins M.J."/>
            <person name="Karaoz U."/>
            <person name="Brodie E.L."/>
            <person name="Williams K.H."/>
            <person name="Hubbard S.S."/>
            <person name="Banfield J.F."/>
        </authorList>
    </citation>
    <scope>NUCLEOTIDE SEQUENCE [LARGE SCALE GENOMIC DNA]</scope>
</reference>
<evidence type="ECO:0000313" key="2">
    <source>
        <dbReference type="Proteomes" id="UP000178449"/>
    </source>
</evidence>
<organism evidence="1 2">
    <name type="scientific">Candidatus Lambdaproteobacteria bacterium RIFOXYD2_FULL_50_16</name>
    <dbReference type="NCBI Taxonomy" id="1817772"/>
    <lineage>
        <taxon>Bacteria</taxon>
        <taxon>Pseudomonadati</taxon>
        <taxon>Pseudomonadota</taxon>
        <taxon>Candidatus Lambdaproteobacteria</taxon>
    </lineage>
</organism>
<protein>
    <submittedName>
        <fullName evidence="1">Uncharacterized protein</fullName>
    </submittedName>
</protein>
<dbReference type="EMBL" id="MFNE01000010">
    <property type="protein sequence ID" value="OGG96568.1"/>
    <property type="molecule type" value="Genomic_DNA"/>
</dbReference>